<dbReference type="InterPro" id="IPR029063">
    <property type="entry name" value="SAM-dependent_MTases_sf"/>
</dbReference>
<keyword evidence="3" id="KW-0489">Methyltransferase</keyword>
<sequence>MLTNRSAEKELMDLGGDFYTQEEYEQCLKQLFKINKITGIFGHTVKLLKKFPKNSSISDVGCGGGLFLLHLSKYYPDMEMLGMDISKEAIVIAKNELEQWKKGNETINVRFALQEGNELGLSPDSSDVILLNLVCHHLEDEELITFLKKAVKSVRVGLIINDLHRNKVAYWAYKLLCPLFFRNRLIRNDGLVSIERSFTRQELAYLLRRADIYNYQIKWCFPFRWSVVVWKK</sequence>
<keyword evidence="4" id="KW-1185">Reference proteome</keyword>
<evidence type="ECO:0000313" key="3">
    <source>
        <dbReference type="EMBL" id="CEG56174.1"/>
    </source>
</evidence>
<dbReference type="KEGG" id="lfa:LFA_0724"/>
<dbReference type="PANTHER" id="PTHR43861">
    <property type="entry name" value="TRANS-ACONITATE 2-METHYLTRANSFERASE-RELATED"/>
    <property type="match status" value="1"/>
</dbReference>
<dbReference type="HOGENOM" id="CLU_078235_1_0_6"/>
<name>A0A098G2F9_9GAMM</name>
<dbReference type="AlphaFoldDB" id="A0A098G2F9"/>
<dbReference type="SUPFAM" id="SSF53335">
    <property type="entry name" value="S-adenosyl-L-methionine-dependent methyltransferases"/>
    <property type="match status" value="1"/>
</dbReference>
<evidence type="ECO:0000259" key="2">
    <source>
        <dbReference type="Pfam" id="PF13649"/>
    </source>
</evidence>
<feature type="domain" description="Methyltransferase" evidence="2">
    <location>
        <begin position="58"/>
        <end position="155"/>
    </location>
</feature>
<dbReference type="Gene3D" id="3.40.50.150">
    <property type="entry name" value="Vaccinia Virus protein VP39"/>
    <property type="match status" value="1"/>
</dbReference>
<dbReference type="GO" id="GO:0008168">
    <property type="term" value="F:methyltransferase activity"/>
    <property type="evidence" value="ECO:0007669"/>
    <property type="project" value="UniProtKB-KW"/>
</dbReference>
<dbReference type="OrthoDB" id="9800454at2"/>
<accession>A0A098G2F9</accession>
<evidence type="ECO:0000313" key="4">
    <source>
        <dbReference type="Proteomes" id="UP000032430"/>
    </source>
</evidence>
<dbReference type="CDD" id="cd02440">
    <property type="entry name" value="AdoMet_MTases"/>
    <property type="match status" value="1"/>
</dbReference>
<dbReference type="EMBL" id="LN614827">
    <property type="protein sequence ID" value="CEG56174.1"/>
    <property type="molecule type" value="Genomic_DNA"/>
</dbReference>
<dbReference type="STRING" id="1212491.LFA_0724"/>
<organism evidence="3 4">
    <name type="scientific">Legionella fallonii LLAP-10</name>
    <dbReference type="NCBI Taxonomy" id="1212491"/>
    <lineage>
        <taxon>Bacteria</taxon>
        <taxon>Pseudomonadati</taxon>
        <taxon>Pseudomonadota</taxon>
        <taxon>Gammaproteobacteria</taxon>
        <taxon>Legionellales</taxon>
        <taxon>Legionellaceae</taxon>
        <taxon>Legionella</taxon>
    </lineage>
</organism>
<proteinExistence type="predicted"/>
<gene>
    <name evidence="3" type="ORF">LFA_0724</name>
</gene>
<dbReference type="RefSeq" id="WP_045097383.1">
    <property type="nucleotide sequence ID" value="NZ_LN614827.1"/>
</dbReference>
<reference evidence="4" key="1">
    <citation type="submission" date="2014-09" db="EMBL/GenBank/DDBJ databases">
        <authorList>
            <person name="Gomez-Valero L."/>
        </authorList>
    </citation>
    <scope>NUCLEOTIDE SEQUENCE [LARGE SCALE GENOMIC DNA]</scope>
    <source>
        <strain evidence="4">ATCC700992</strain>
    </source>
</reference>
<dbReference type="GO" id="GO:0032259">
    <property type="term" value="P:methylation"/>
    <property type="evidence" value="ECO:0007669"/>
    <property type="project" value="UniProtKB-KW"/>
</dbReference>
<protein>
    <submittedName>
        <fullName evidence="3">2-polyprenyl-3-methyl-5-hydroxy-6-metoxy-1, 4-benzoquinol methylase</fullName>
    </submittedName>
</protein>
<dbReference type="PANTHER" id="PTHR43861:SF6">
    <property type="entry name" value="METHYLTRANSFERASE TYPE 11"/>
    <property type="match status" value="1"/>
</dbReference>
<dbReference type="InterPro" id="IPR041698">
    <property type="entry name" value="Methyltransf_25"/>
</dbReference>
<keyword evidence="1" id="KW-0808">Transferase</keyword>
<dbReference type="Proteomes" id="UP000032430">
    <property type="component" value="Chromosome I"/>
</dbReference>
<dbReference type="Pfam" id="PF13649">
    <property type="entry name" value="Methyltransf_25"/>
    <property type="match status" value="1"/>
</dbReference>
<evidence type="ECO:0000256" key="1">
    <source>
        <dbReference type="ARBA" id="ARBA00022679"/>
    </source>
</evidence>